<evidence type="ECO:0000313" key="3">
    <source>
        <dbReference type="Proteomes" id="UP000002724"/>
    </source>
</evidence>
<gene>
    <name evidence="2" type="ordered locus">Ppha_2184</name>
</gene>
<dbReference type="EMBL" id="CP001110">
    <property type="protein sequence ID" value="ACF44385.1"/>
    <property type="molecule type" value="Genomic_DNA"/>
</dbReference>
<dbReference type="AlphaFoldDB" id="B4SDL7"/>
<dbReference type="KEGG" id="pph:Ppha_2184"/>
<dbReference type="SUPFAM" id="SSF143120">
    <property type="entry name" value="YefM-like"/>
    <property type="match status" value="1"/>
</dbReference>
<organism evidence="2 3">
    <name type="scientific">Pelodictyon phaeoclathratiforme (strain DSM 5477 / BU-1)</name>
    <dbReference type="NCBI Taxonomy" id="324925"/>
    <lineage>
        <taxon>Bacteria</taxon>
        <taxon>Pseudomonadati</taxon>
        <taxon>Chlorobiota</taxon>
        <taxon>Chlorobiia</taxon>
        <taxon>Chlorobiales</taxon>
        <taxon>Chlorobiaceae</taxon>
        <taxon>Chlorobium/Pelodictyon group</taxon>
        <taxon>Pelodictyon</taxon>
    </lineage>
</organism>
<dbReference type="InterPro" id="IPR036165">
    <property type="entry name" value="YefM-like_sf"/>
</dbReference>
<name>B4SDL7_PELPB</name>
<evidence type="ECO:0000256" key="1">
    <source>
        <dbReference type="ARBA" id="ARBA00009981"/>
    </source>
</evidence>
<reference evidence="2 3" key="1">
    <citation type="submission" date="2008-06" db="EMBL/GenBank/DDBJ databases">
        <title>Complete sequence of Pelodictyon phaeoclathratiforme BU-1.</title>
        <authorList>
            <consortium name="US DOE Joint Genome Institute"/>
            <person name="Lucas S."/>
            <person name="Copeland A."/>
            <person name="Lapidus A."/>
            <person name="Glavina del Rio T."/>
            <person name="Dalin E."/>
            <person name="Tice H."/>
            <person name="Bruce D."/>
            <person name="Goodwin L."/>
            <person name="Pitluck S."/>
            <person name="Schmutz J."/>
            <person name="Larimer F."/>
            <person name="Land M."/>
            <person name="Hauser L."/>
            <person name="Kyrpides N."/>
            <person name="Mikhailova N."/>
            <person name="Liu Z."/>
            <person name="Li T."/>
            <person name="Zhao F."/>
            <person name="Overmann J."/>
            <person name="Bryant D.A."/>
            <person name="Richardson P."/>
        </authorList>
    </citation>
    <scope>NUCLEOTIDE SEQUENCE [LARGE SCALE GENOMIC DNA]</scope>
    <source>
        <strain evidence="3">DSM 5477 / BU-1</strain>
    </source>
</reference>
<sequence length="85" mass="9287">MISSMHTITLHDAENQLVRLVEQAALGKAFIISKAGRPMVKVIPYDSMTGSSERLGFMIGEISVPEDFDRMGSSEIAGLFNENAQ</sequence>
<protein>
    <submittedName>
        <fullName evidence="2">Prevent-host-death family protein</fullName>
    </submittedName>
</protein>
<dbReference type="STRING" id="324925.Ppha_2184"/>
<comment type="similarity">
    <text evidence="1">Belongs to the phD/YefM antitoxin family.</text>
</comment>
<keyword evidence="3" id="KW-1185">Reference proteome</keyword>
<evidence type="ECO:0000313" key="2">
    <source>
        <dbReference type="EMBL" id="ACF44385.1"/>
    </source>
</evidence>
<accession>B4SDL7</accession>
<proteinExistence type="inferred from homology"/>
<dbReference type="eggNOG" id="COG4118">
    <property type="taxonomic scope" value="Bacteria"/>
</dbReference>
<dbReference type="HOGENOM" id="CLU_163140_3_1_10"/>
<dbReference type="Proteomes" id="UP000002724">
    <property type="component" value="Chromosome"/>
</dbReference>
<dbReference type="NCBIfam" id="TIGR01552">
    <property type="entry name" value="phd_fam"/>
    <property type="match status" value="1"/>
</dbReference>